<dbReference type="Pfam" id="PF13692">
    <property type="entry name" value="Glyco_trans_1_4"/>
    <property type="match status" value="1"/>
</dbReference>
<dbReference type="Proteomes" id="UP000583800">
    <property type="component" value="Unassembled WGS sequence"/>
</dbReference>
<evidence type="ECO:0000256" key="3">
    <source>
        <dbReference type="SAM" id="MobiDB-lite"/>
    </source>
</evidence>
<feature type="domain" description="Glycosyltransferase subfamily 4-like N-terminal" evidence="4">
    <location>
        <begin position="10"/>
        <end position="167"/>
    </location>
</feature>
<sequence length="424" mass="43645">MAFVVGTTSGGTGRHVRMLAEGLVRRGHQVLVVGPRSVEERFAFTGAGARFVHVPVSDRPHPLNDARAVLAIRRLTREADAVHAHGLRAGALAALAAPLRPARTRGGAPLVVTLHNALTAGGFVGLVYGVLERIVARRADRVLVVSPDLGERMERLGAGDVRPAVVPAPALRPARRTPEEVRAELGAGERPLVLTLARLAQQKGLENLLDAARGPWPGARESTDEARPVVVPDEAASGTGPTEVQEGAPGGDAREGAAVAGEVAGRAGGAGSGRAARGRPLFVVAGEGPLRAALQRRIDAEGLPVVLLGERDDVPDLLAAATVVVWPSRWEGLPLSLSEALMAGRPVVATAVGGIPGLLGEAGKLVPYGDAGALRSAVRELVEEPATAARMAEAAARRGAELPDADDAVEDVLAVYGKPRSSGG</sequence>
<dbReference type="GO" id="GO:0016757">
    <property type="term" value="F:glycosyltransferase activity"/>
    <property type="evidence" value="ECO:0007669"/>
    <property type="project" value="UniProtKB-KW"/>
</dbReference>
<evidence type="ECO:0000256" key="2">
    <source>
        <dbReference type="ARBA" id="ARBA00022679"/>
    </source>
</evidence>
<reference evidence="5 6" key="1">
    <citation type="submission" date="2020-08" db="EMBL/GenBank/DDBJ databases">
        <title>Sequencing the genomes of 1000 actinobacteria strains.</title>
        <authorList>
            <person name="Klenk H.-P."/>
        </authorList>
    </citation>
    <scope>NUCLEOTIDE SEQUENCE [LARGE SCALE GENOMIC DNA]</scope>
    <source>
        <strain evidence="5 6">DSM 45913</strain>
    </source>
</reference>
<dbReference type="AlphaFoldDB" id="A0A7X0EXW7"/>
<dbReference type="EMBL" id="JACHJB010000002">
    <property type="protein sequence ID" value="MBB6348512.1"/>
    <property type="molecule type" value="Genomic_DNA"/>
</dbReference>
<keyword evidence="1" id="KW-0328">Glycosyltransferase</keyword>
<protein>
    <submittedName>
        <fullName evidence="5">Glycosyltransferase involved in cell wall biosynthesis</fullName>
    </submittedName>
</protein>
<dbReference type="SUPFAM" id="SSF53756">
    <property type="entry name" value="UDP-Glycosyltransferase/glycogen phosphorylase"/>
    <property type="match status" value="2"/>
</dbReference>
<evidence type="ECO:0000256" key="1">
    <source>
        <dbReference type="ARBA" id="ARBA00022676"/>
    </source>
</evidence>
<dbReference type="PANTHER" id="PTHR45947:SF3">
    <property type="entry name" value="SULFOQUINOVOSYL TRANSFERASE SQD2"/>
    <property type="match status" value="1"/>
</dbReference>
<comment type="caution">
    <text evidence="5">The sequence shown here is derived from an EMBL/GenBank/DDBJ whole genome shotgun (WGS) entry which is preliminary data.</text>
</comment>
<evidence type="ECO:0000259" key="4">
    <source>
        <dbReference type="Pfam" id="PF13579"/>
    </source>
</evidence>
<dbReference type="GO" id="GO:1901137">
    <property type="term" value="P:carbohydrate derivative biosynthetic process"/>
    <property type="evidence" value="ECO:0007669"/>
    <property type="project" value="UniProtKB-ARBA"/>
</dbReference>
<dbReference type="PANTHER" id="PTHR45947">
    <property type="entry name" value="SULFOQUINOVOSYL TRANSFERASE SQD2"/>
    <property type="match status" value="1"/>
</dbReference>
<dbReference type="InterPro" id="IPR050194">
    <property type="entry name" value="Glycosyltransferase_grp1"/>
</dbReference>
<evidence type="ECO:0000313" key="6">
    <source>
        <dbReference type="Proteomes" id="UP000583800"/>
    </source>
</evidence>
<dbReference type="InterPro" id="IPR028098">
    <property type="entry name" value="Glyco_trans_4-like_N"/>
</dbReference>
<keyword evidence="2 5" id="KW-0808">Transferase</keyword>
<accession>A0A7X0EXW7</accession>
<evidence type="ECO:0000313" key="5">
    <source>
        <dbReference type="EMBL" id="MBB6348512.1"/>
    </source>
</evidence>
<gene>
    <name evidence="5" type="ORF">FHU36_005057</name>
</gene>
<dbReference type="Gene3D" id="3.40.50.2000">
    <property type="entry name" value="Glycogen Phosphorylase B"/>
    <property type="match status" value="2"/>
</dbReference>
<keyword evidence="6" id="KW-1185">Reference proteome</keyword>
<proteinExistence type="predicted"/>
<dbReference type="Pfam" id="PF13579">
    <property type="entry name" value="Glyco_trans_4_4"/>
    <property type="match status" value="1"/>
</dbReference>
<organism evidence="5 6">
    <name type="scientific">Nonomuraea muscovyensis</name>
    <dbReference type="NCBI Taxonomy" id="1124761"/>
    <lineage>
        <taxon>Bacteria</taxon>
        <taxon>Bacillati</taxon>
        <taxon>Actinomycetota</taxon>
        <taxon>Actinomycetes</taxon>
        <taxon>Streptosporangiales</taxon>
        <taxon>Streptosporangiaceae</taxon>
        <taxon>Nonomuraea</taxon>
    </lineage>
</organism>
<name>A0A7X0EXW7_9ACTN</name>
<feature type="region of interest" description="Disordered" evidence="3">
    <location>
        <begin position="212"/>
        <end position="254"/>
    </location>
</feature>